<evidence type="ECO:0000313" key="1">
    <source>
        <dbReference type="EMBL" id="KAH7907902.1"/>
    </source>
</evidence>
<dbReference type="Proteomes" id="UP000790377">
    <property type="component" value="Unassembled WGS sequence"/>
</dbReference>
<proteinExistence type="predicted"/>
<gene>
    <name evidence="1" type="ORF">BJ138DRAFT_1013806</name>
</gene>
<accession>A0ACB8A3X8</accession>
<organism evidence="1 2">
    <name type="scientific">Hygrophoropsis aurantiaca</name>
    <dbReference type="NCBI Taxonomy" id="72124"/>
    <lineage>
        <taxon>Eukaryota</taxon>
        <taxon>Fungi</taxon>
        <taxon>Dikarya</taxon>
        <taxon>Basidiomycota</taxon>
        <taxon>Agaricomycotina</taxon>
        <taxon>Agaricomycetes</taxon>
        <taxon>Agaricomycetidae</taxon>
        <taxon>Boletales</taxon>
        <taxon>Coniophorineae</taxon>
        <taxon>Hygrophoropsidaceae</taxon>
        <taxon>Hygrophoropsis</taxon>
    </lineage>
</organism>
<protein>
    <submittedName>
        <fullName evidence="1">Aspartic peptidase domain-containing protein</fullName>
    </submittedName>
</protein>
<comment type="caution">
    <text evidence="1">The sequence shown here is derived from an EMBL/GenBank/DDBJ whole genome shotgun (WGS) entry which is preliminary data.</text>
</comment>
<reference evidence="1" key="1">
    <citation type="journal article" date="2021" name="New Phytol.">
        <title>Evolutionary innovations through gain and loss of genes in the ectomycorrhizal Boletales.</title>
        <authorList>
            <person name="Wu G."/>
            <person name="Miyauchi S."/>
            <person name="Morin E."/>
            <person name="Kuo A."/>
            <person name="Drula E."/>
            <person name="Varga T."/>
            <person name="Kohler A."/>
            <person name="Feng B."/>
            <person name="Cao Y."/>
            <person name="Lipzen A."/>
            <person name="Daum C."/>
            <person name="Hundley H."/>
            <person name="Pangilinan J."/>
            <person name="Johnson J."/>
            <person name="Barry K."/>
            <person name="LaButti K."/>
            <person name="Ng V."/>
            <person name="Ahrendt S."/>
            <person name="Min B."/>
            <person name="Choi I.G."/>
            <person name="Park H."/>
            <person name="Plett J.M."/>
            <person name="Magnuson J."/>
            <person name="Spatafora J.W."/>
            <person name="Nagy L.G."/>
            <person name="Henrissat B."/>
            <person name="Grigoriev I.V."/>
            <person name="Yang Z.L."/>
            <person name="Xu J."/>
            <person name="Martin F.M."/>
        </authorList>
    </citation>
    <scope>NUCLEOTIDE SEQUENCE</scope>
    <source>
        <strain evidence="1">ATCC 28755</strain>
    </source>
</reference>
<sequence>MRFTLATVIAALPFLVAGAPAENLKAGFKIPISKRSSLKNPDGTANLEALRAHADYTKAKIFNGFDRYEHNTGSPHPSAPRKGAQRRAEGSGSVPLTNNQNLLWYGSISVGTPAQTYTVDFDTGSSDLFLPGPNCTSASCNNHKKYDPSSSSTSQDLNKTFSLAYGGGSTVAGEQYRDTVAAAGLTATGQTLGVASSYSTGLASSQFPADGLMGMAFQSISDYNASPFFQTLVDGDAVVAPTFAFKLAQNGSELFLGGHNPALYQGDFTYVPVTKEASLAGYWEVDLDMVSANGASVLTKLDSIIDTGTTLIIGDTENVGKFYHAIGGQNATTTAGPGFYTFPCDKDPGVSLTFGGKSWAISADSFNLGPVSSGSADCVGGISAQPDLDGSAFWIVGDVFLRNVYTVFDVGTREVGFAALS</sequence>
<keyword evidence="2" id="KW-1185">Reference proteome</keyword>
<dbReference type="EMBL" id="MU267860">
    <property type="protein sequence ID" value="KAH7907902.1"/>
    <property type="molecule type" value="Genomic_DNA"/>
</dbReference>
<evidence type="ECO:0000313" key="2">
    <source>
        <dbReference type="Proteomes" id="UP000790377"/>
    </source>
</evidence>
<name>A0ACB8A3X8_9AGAM</name>